<comment type="pathway">
    <text evidence="2">Lipid metabolism.</text>
</comment>
<keyword evidence="9" id="KW-0012">Acyltransferase</keyword>
<evidence type="ECO:0000256" key="5">
    <source>
        <dbReference type="ARBA" id="ARBA00022516"/>
    </source>
</evidence>
<protein>
    <recommendedName>
        <fullName evidence="4">diacylglycerol O-acyltransferase</fullName>
        <ecNumber evidence="4">2.3.1.20</ecNumber>
    </recommendedName>
</protein>
<dbReference type="InterPro" id="IPR014292">
    <property type="entry name" value="Acyl_transf_WS/DGAT"/>
</dbReference>
<dbReference type="OrthoDB" id="9810950at2"/>
<keyword evidence="7" id="KW-0319">Glycerol metabolism</keyword>
<dbReference type="Gene3D" id="3.30.559.10">
    <property type="entry name" value="Chloramphenicol acetyltransferase-like domain"/>
    <property type="match status" value="1"/>
</dbReference>
<reference evidence="13 14" key="1">
    <citation type="submission" date="2019-11" db="EMBL/GenBank/DDBJ databases">
        <title>Genome sequences of 17 halophilic strains isolated from different environments.</title>
        <authorList>
            <person name="Furrow R.E."/>
        </authorList>
    </citation>
    <scope>NUCLEOTIDE SEQUENCE [LARGE SCALE GENOMIC DNA]</scope>
    <source>
        <strain evidence="13 14">22507_15_FS</strain>
    </source>
</reference>
<evidence type="ECO:0000256" key="1">
    <source>
        <dbReference type="ARBA" id="ARBA00004771"/>
    </source>
</evidence>
<evidence type="ECO:0000256" key="10">
    <source>
        <dbReference type="ARBA" id="ARBA00048109"/>
    </source>
</evidence>
<dbReference type="EMBL" id="WMEX01000009">
    <property type="protein sequence ID" value="MYL27959.1"/>
    <property type="molecule type" value="Genomic_DNA"/>
</dbReference>
<gene>
    <name evidence="13" type="ORF">GLW01_14290</name>
</gene>
<proteinExistence type="inferred from homology"/>
<comment type="pathway">
    <text evidence="1">Glycerolipid metabolism; triacylglycerol biosynthesis.</text>
</comment>
<evidence type="ECO:0000256" key="7">
    <source>
        <dbReference type="ARBA" id="ARBA00022798"/>
    </source>
</evidence>
<accession>A0A9X5B6X3</accession>
<keyword evidence="8" id="KW-0443">Lipid metabolism</keyword>
<dbReference type="InterPro" id="IPR004255">
    <property type="entry name" value="O-acyltransferase_WSD1_N"/>
</dbReference>
<evidence type="ECO:0000256" key="4">
    <source>
        <dbReference type="ARBA" id="ARBA00013244"/>
    </source>
</evidence>
<comment type="catalytic activity">
    <reaction evidence="10">
        <text>an acyl-CoA + a 1,2-diacyl-sn-glycerol = a triacyl-sn-glycerol + CoA</text>
        <dbReference type="Rhea" id="RHEA:10868"/>
        <dbReference type="ChEBI" id="CHEBI:17815"/>
        <dbReference type="ChEBI" id="CHEBI:57287"/>
        <dbReference type="ChEBI" id="CHEBI:58342"/>
        <dbReference type="ChEBI" id="CHEBI:64615"/>
        <dbReference type="EC" id="2.3.1.20"/>
    </reaction>
</comment>
<evidence type="ECO:0000256" key="8">
    <source>
        <dbReference type="ARBA" id="ARBA00023098"/>
    </source>
</evidence>
<organism evidence="13 14">
    <name type="scientific">Vreelandella halophila</name>
    <dbReference type="NCBI Taxonomy" id="86177"/>
    <lineage>
        <taxon>Bacteria</taxon>
        <taxon>Pseudomonadati</taxon>
        <taxon>Pseudomonadota</taxon>
        <taxon>Gammaproteobacteria</taxon>
        <taxon>Oceanospirillales</taxon>
        <taxon>Halomonadaceae</taxon>
        <taxon>Vreelandella</taxon>
    </lineage>
</organism>
<evidence type="ECO:0000256" key="6">
    <source>
        <dbReference type="ARBA" id="ARBA00022679"/>
    </source>
</evidence>
<dbReference type="InterPro" id="IPR009721">
    <property type="entry name" value="O-acyltransferase_WSD1_C"/>
</dbReference>
<dbReference type="InterPro" id="IPR045034">
    <property type="entry name" value="O-acyltransferase_WSD1-like"/>
</dbReference>
<dbReference type="RefSeq" id="WP_160899507.1">
    <property type="nucleotide sequence ID" value="NZ_WMEX01000009.1"/>
</dbReference>
<dbReference type="EC" id="2.3.1.20" evidence="4"/>
<evidence type="ECO:0000256" key="9">
    <source>
        <dbReference type="ARBA" id="ARBA00023315"/>
    </source>
</evidence>
<dbReference type="Pfam" id="PF03007">
    <property type="entry name" value="WS_DGAT_cat"/>
    <property type="match status" value="1"/>
</dbReference>
<dbReference type="Pfam" id="PF06974">
    <property type="entry name" value="WS_DGAT_C"/>
    <property type="match status" value="1"/>
</dbReference>
<dbReference type="PANTHER" id="PTHR31650:SF1">
    <property type="entry name" value="WAX ESTER SYNTHASE_DIACYLGLYCEROL ACYLTRANSFERASE 4-RELATED"/>
    <property type="match status" value="1"/>
</dbReference>
<comment type="caution">
    <text evidence="13">The sequence shown here is derived from an EMBL/GenBank/DDBJ whole genome shotgun (WGS) entry which is preliminary data.</text>
</comment>
<evidence type="ECO:0000256" key="2">
    <source>
        <dbReference type="ARBA" id="ARBA00005189"/>
    </source>
</evidence>
<evidence type="ECO:0000256" key="3">
    <source>
        <dbReference type="ARBA" id="ARBA00009587"/>
    </source>
</evidence>
<evidence type="ECO:0000259" key="11">
    <source>
        <dbReference type="Pfam" id="PF03007"/>
    </source>
</evidence>
<feature type="domain" description="O-acyltransferase WSD1 C-terminal" evidence="12">
    <location>
        <begin position="311"/>
        <end position="452"/>
    </location>
</feature>
<feature type="domain" description="O-acyltransferase WSD1-like N-terminal" evidence="11">
    <location>
        <begin position="8"/>
        <end position="268"/>
    </location>
</feature>
<dbReference type="PANTHER" id="PTHR31650">
    <property type="entry name" value="O-ACYLTRANSFERASE (WSD1-LIKE) FAMILY PROTEIN"/>
    <property type="match status" value="1"/>
</dbReference>
<keyword evidence="6" id="KW-0808">Transferase</keyword>
<dbReference type="GO" id="GO:0006071">
    <property type="term" value="P:glycerol metabolic process"/>
    <property type="evidence" value="ECO:0007669"/>
    <property type="project" value="UniProtKB-KW"/>
</dbReference>
<dbReference type="GO" id="GO:0019432">
    <property type="term" value="P:triglyceride biosynthetic process"/>
    <property type="evidence" value="ECO:0007669"/>
    <property type="project" value="TreeGrafter"/>
</dbReference>
<dbReference type="InterPro" id="IPR023213">
    <property type="entry name" value="CAT-like_dom_sf"/>
</dbReference>
<evidence type="ECO:0000313" key="14">
    <source>
        <dbReference type="Proteomes" id="UP000460751"/>
    </source>
</evidence>
<dbReference type="NCBIfam" id="TIGR02946">
    <property type="entry name" value="acyl_WS_DGAT"/>
    <property type="match status" value="1"/>
</dbReference>
<evidence type="ECO:0000259" key="12">
    <source>
        <dbReference type="Pfam" id="PF06974"/>
    </source>
</evidence>
<dbReference type="AlphaFoldDB" id="A0A9X5B6X3"/>
<dbReference type="Gene3D" id="3.30.559.30">
    <property type="entry name" value="Nonribosomal peptide synthetase, condensation domain"/>
    <property type="match status" value="1"/>
</dbReference>
<dbReference type="GO" id="GO:0004144">
    <property type="term" value="F:diacylglycerol O-acyltransferase activity"/>
    <property type="evidence" value="ECO:0007669"/>
    <property type="project" value="UniProtKB-EC"/>
</dbReference>
<name>A0A9X5B6X3_9GAMM</name>
<sequence>MGDAREQMTAVDTAWWHMESEDNPMMITGVLVLDRQVDIQAFRELLEQRLLRYSRFSQRVTEDDGRAFWEEDPHFSLDNHLHHIALAEPCDQQALQDLVGDLASTPLDARHPLWQFHLVDHYEDGAAIVARLHHCIADGLALVQVLMSLASEGGLPEAEHVDQLPAGGLVRSLTGSMRRIAQQGVHLGHELFEEGMELARHPEHVTHWFEEGREIVREVAHLGLMPRDPSTHLHADLSGRKRVAWADPLPLARVKELAHQLEGTVNDVLVAAVTGALRRYLSEADRYIKGNIHVTIPFNLRPKDQPVKSLGNHFGLVLVELPLDEPDAIKRFKKVKKALSEIKNSQQPRATFGLLELFGYGPAALEKFALNTLSDKSSLVLTNVPGPRSPLSIAGARILQPLVWVPQSGHLGVGLSILSYAGTVQFGLISDDNMVHAPNRVVRYFVESFQELYEQSFGNMGQSHATPNLK</sequence>
<evidence type="ECO:0000313" key="13">
    <source>
        <dbReference type="EMBL" id="MYL27959.1"/>
    </source>
</evidence>
<dbReference type="SUPFAM" id="SSF52777">
    <property type="entry name" value="CoA-dependent acyltransferases"/>
    <property type="match status" value="2"/>
</dbReference>
<dbReference type="GO" id="GO:0005886">
    <property type="term" value="C:plasma membrane"/>
    <property type="evidence" value="ECO:0007669"/>
    <property type="project" value="TreeGrafter"/>
</dbReference>
<dbReference type="Proteomes" id="UP000460751">
    <property type="component" value="Unassembled WGS sequence"/>
</dbReference>
<comment type="similarity">
    <text evidence="3">Belongs to the long-chain O-acyltransferase family.</text>
</comment>
<keyword evidence="14" id="KW-1185">Reference proteome</keyword>
<keyword evidence="5" id="KW-0444">Lipid biosynthesis</keyword>